<feature type="region of interest" description="Disordered" evidence="1">
    <location>
        <begin position="128"/>
        <end position="156"/>
    </location>
</feature>
<feature type="region of interest" description="Disordered" evidence="1">
    <location>
        <begin position="1"/>
        <end position="45"/>
    </location>
</feature>
<reference evidence="2 3" key="1">
    <citation type="submission" date="2024-01" db="EMBL/GenBank/DDBJ databases">
        <title>Genome assemblies of Stephania.</title>
        <authorList>
            <person name="Yang L."/>
        </authorList>
    </citation>
    <scope>NUCLEOTIDE SEQUENCE [LARGE SCALE GENOMIC DNA]</scope>
    <source>
        <strain evidence="2">YNDBR</strain>
        <tissue evidence="2">Leaf</tissue>
    </source>
</reference>
<evidence type="ECO:0000313" key="2">
    <source>
        <dbReference type="EMBL" id="KAK9121336.1"/>
    </source>
</evidence>
<dbReference type="Proteomes" id="UP001420932">
    <property type="component" value="Unassembled WGS sequence"/>
</dbReference>
<gene>
    <name evidence="2" type="ORF">Syun_018953</name>
</gene>
<evidence type="ECO:0000313" key="3">
    <source>
        <dbReference type="Proteomes" id="UP001420932"/>
    </source>
</evidence>
<dbReference type="AlphaFoldDB" id="A0AAP0IVJ9"/>
<evidence type="ECO:0000256" key="1">
    <source>
        <dbReference type="SAM" id="MobiDB-lite"/>
    </source>
</evidence>
<comment type="caution">
    <text evidence="2">The sequence shown here is derived from an EMBL/GenBank/DDBJ whole genome shotgun (WGS) entry which is preliminary data.</text>
</comment>
<organism evidence="2 3">
    <name type="scientific">Stephania yunnanensis</name>
    <dbReference type="NCBI Taxonomy" id="152371"/>
    <lineage>
        <taxon>Eukaryota</taxon>
        <taxon>Viridiplantae</taxon>
        <taxon>Streptophyta</taxon>
        <taxon>Embryophyta</taxon>
        <taxon>Tracheophyta</taxon>
        <taxon>Spermatophyta</taxon>
        <taxon>Magnoliopsida</taxon>
        <taxon>Ranunculales</taxon>
        <taxon>Menispermaceae</taxon>
        <taxon>Menispermoideae</taxon>
        <taxon>Cissampelideae</taxon>
        <taxon>Stephania</taxon>
    </lineage>
</organism>
<keyword evidence="3" id="KW-1185">Reference proteome</keyword>
<dbReference type="EMBL" id="JBBNAF010000008">
    <property type="protein sequence ID" value="KAK9121336.1"/>
    <property type="molecule type" value="Genomic_DNA"/>
</dbReference>
<sequence>MNTTQDRFLLADSTSEEELSGNESQSEKHGISSSDDKDFKWTTKDKPISEDISLIDEDDKRQDDENDVEMGCMVNLCGDDEDMDSSNVVPSRSLLTKSVHGVEVKSQIAKLTPLLQQSKCGKVEAKNDIPEKEMDDTTDEAFSAHQAATTSEEQEH</sequence>
<name>A0AAP0IVJ9_9MAGN</name>
<accession>A0AAP0IVJ9</accession>
<feature type="compositionally biased region" description="Basic and acidic residues" evidence="1">
    <location>
        <begin position="25"/>
        <end position="45"/>
    </location>
</feature>
<feature type="compositionally biased region" description="Polar residues" evidence="1">
    <location>
        <begin position="146"/>
        <end position="156"/>
    </location>
</feature>
<proteinExistence type="predicted"/>
<protein>
    <submittedName>
        <fullName evidence="2">Uncharacterized protein</fullName>
    </submittedName>
</protein>